<gene>
    <name evidence="2" type="ORF">niasHT_002508</name>
</gene>
<protein>
    <recommendedName>
        <fullName evidence="4">Tyrosinase copper-binding domain-containing protein</fullName>
    </recommendedName>
</protein>
<feature type="region of interest" description="Disordered" evidence="1">
    <location>
        <begin position="362"/>
        <end position="385"/>
    </location>
</feature>
<dbReference type="EMBL" id="JBICBT010000093">
    <property type="protein sequence ID" value="KAL3123617.1"/>
    <property type="molecule type" value="Genomic_DNA"/>
</dbReference>
<accession>A0ABD2M7Y1</accession>
<evidence type="ECO:0000256" key="1">
    <source>
        <dbReference type="SAM" id="MobiDB-lite"/>
    </source>
</evidence>
<evidence type="ECO:0000313" key="2">
    <source>
        <dbReference type="EMBL" id="KAL3123617.1"/>
    </source>
</evidence>
<comment type="caution">
    <text evidence="2">The sequence shown here is derived from an EMBL/GenBank/DDBJ whole genome shotgun (WGS) entry which is preliminary data.</text>
</comment>
<dbReference type="Proteomes" id="UP001620626">
    <property type="component" value="Unassembled WGS sequence"/>
</dbReference>
<dbReference type="SUPFAM" id="SSF48056">
    <property type="entry name" value="Di-copper centre-containing domain"/>
    <property type="match status" value="1"/>
</dbReference>
<reference evidence="2 3" key="1">
    <citation type="submission" date="2024-10" db="EMBL/GenBank/DDBJ databases">
        <authorList>
            <person name="Kim D."/>
        </authorList>
    </citation>
    <scope>NUCLEOTIDE SEQUENCE [LARGE SCALE GENOMIC DNA]</scope>
    <source>
        <strain evidence="2">BH-2024</strain>
    </source>
</reference>
<organism evidence="2 3">
    <name type="scientific">Heterodera trifolii</name>
    <dbReference type="NCBI Taxonomy" id="157864"/>
    <lineage>
        <taxon>Eukaryota</taxon>
        <taxon>Metazoa</taxon>
        <taxon>Ecdysozoa</taxon>
        <taxon>Nematoda</taxon>
        <taxon>Chromadorea</taxon>
        <taxon>Rhabditida</taxon>
        <taxon>Tylenchina</taxon>
        <taxon>Tylenchomorpha</taxon>
        <taxon>Tylenchoidea</taxon>
        <taxon>Heteroderidae</taxon>
        <taxon>Heteroderinae</taxon>
        <taxon>Heterodera</taxon>
    </lineage>
</organism>
<name>A0ABD2M7Y1_9BILA</name>
<feature type="region of interest" description="Disordered" evidence="1">
    <location>
        <begin position="71"/>
        <end position="114"/>
    </location>
</feature>
<feature type="compositionally biased region" description="Polar residues" evidence="1">
    <location>
        <begin position="78"/>
        <end position="87"/>
    </location>
</feature>
<dbReference type="AlphaFoldDB" id="A0ABD2M7Y1"/>
<keyword evidence="3" id="KW-1185">Reference proteome</keyword>
<evidence type="ECO:0000313" key="3">
    <source>
        <dbReference type="Proteomes" id="UP001620626"/>
    </source>
</evidence>
<sequence>MYTLAVPWASTWALLMHVSEDPCATTPKKGDLRAKDSDCEKNWLRRNEFVTERGWLNDKQRTKFDNWRDEGKMRRRNGNSTLPSFSTGERWRKKAQHSASLTESKGYDDSEATMEETIGEAREGEEDERHGDNLEFELREEKGSDMRLRAAAGMDMDLLLGEPDEAGFVTNGLFAIWTRMDGGHSFQRMFVDQDDGEFINDARIDLVMTQDIVENVMALFSSSNDPIFMHHGFIDSIWEHWRQNKQSRLQRETDFPRNNAACAPRWHFSEEFMSMLQPLWNIDVFFNNYTDNMYEFVPRPGCARTGNSEECGSSDYLWCDSRTNGGHAVCTSKMKPGGNCAGFEWSAEVCYGDSQCVEGRRTKAKTMDKENDGGKARKMDDNGMA</sequence>
<dbReference type="InterPro" id="IPR008922">
    <property type="entry name" value="Di-copper_centre_dom_sf"/>
</dbReference>
<evidence type="ECO:0008006" key="4">
    <source>
        <dbReference type="Google" id="ProtNLM"/>
    </source>
</evidence>
<dbReference type="Gene3D" id="1.10.1280.10">
    <property type="entry name" value="Di-copper center containing domain from catechol oxidase"/>
    <property type="match status" value="1"/>
</dbReference>
<proteinExistence type="predicted"/>